<evidence type="ECO:0000256" key="11">
    <source>
        <dbReference type="SAM" id="Phobius"/>
    </source>
</evidence>
<evidence type="ECO:0000256" key="6">
    <source>
        <dbReference type="ARBA" id="ARBA00023136"/>
    </source>
</evidence>
<gene>
    <name evidence="13" type="ORF">GBAR_LOCUS19646</name>
</gene>
<dbReference type="GO" id="GO:0015108">
    <property type="term" value="F:chloride transmembrane transporter activity"/>
    <property type="evidence" value="ECO:0007669"/>
    <property type="project" value="InterPro"/>
</dbReference>
<evidence type="ECO:0000256" key="4">
    <source>
        <dbReference type="ARBA" id="ARBA00022989"/>
    </source>
</evidence>
<keyword evidence="3 11" id="KW-0812">Transmembrane</keyword>
<dbReference type="SUPFAM" id="SSF81340">
    <property type="entry name" value="Clc chloride channel"/>
    <property type="match status" value="1"/>
</dbReference>
<feature type="transmembrane region" description="Helical" evidence="11">
    <location>
        <begin position="162"/>
        <end position="183"/>
    </location>
</feature>
<evidence type="ECO:0000256" key="5">
    <source>
        <dbReference type="ARBA" id="ARBA00023065"/>
    </source>
</evidence>
<keyword evidence="4 11" id="KW-1133">Transmembrane helix</keyword>
<feature type="domain" description="CBS" evidence="12">
    <location>
        <begin position="216"/>
        <end position="273"/>
    </location>
</feature>
<comment type="subcellular location">
    <subcellularLocation>
        <location evidence="1">Membrane</location>
        <topology evidence="1">Multi-pass membrane protein</topology>
    </subcellularLocation>
</comment>
<dbReference type="Pfam" id="PF00654">
    <property type="entry name" value="Voltage_CLC"/>
    <property type="match status" value="1"/>
</dbReference>
<keyword evidence="9" id="KW-0407">Ion channel</keyword>
<feature type="transmembrane region" description="Helical" evidence="11">
    <location>
        <begin position="86"/>
        <end position="109"/>
    </location>
</feature>
<evidence type="ECO:0000256" key="8">
    <source>
        <dbReference type="ARBA" id="ARBA00023214"/>
    </source>
</evidence>
<reference evidence="13" key="1">
    <citation type="submission" date="2023-03" db="EMBL/GenBank/DDBJ databases">
        <authorList>
            <person name="Steffen K."/>
            <person name="Cardenas P."/>
        </authorList>
    </citation>
    <scope>NUCLEOTIDE SEQUENCE</scope>
</reference>
<dbReference type="InterPro" id="IPR001807">
    <property type="entry name" value="ClC"/>
</dbReference>
<protein>
    <submittedName>
        <fullName evidence="13">Chloride channel protein CLC-f</fullName>
    </submittedName>
</protein>
<evidence type="ECO:0000256" key="2">
    <source>
        <dbReference type="ARBA" id="ARBA00022448"/>
    </source>
</evidence>
<dbReference type="GO" id="GO:0016020">
    <property type="term" value="C:membrane"/>
    <property type="evidence" value="ECO:0007669"/>
    <property type="project" value="UniProtKB-SubCell"/>
</dbReference>
<evidence type="ECO:0000256" key="7">
    <source>
        <dbReference type="ARBA" id="ARBA00023173"/>
    </source>
</evidence>
<dbReference type="Gene3D" id="3.10.580.10">
    <property type="entry name" value="CBS-domain"/>
    <property type="match status" value="1"/>
</dbReference>
<keyword evidence="7" id="KW-0869">Chloride channel</keyword>
<evidence type="ECO:0000259" key="12">
    <source>
        <dbReference type="PROSITE" id="PS51371"/>
    </source>
</evidence>
<keyword evidence="5" id="KW-0406">Ion transport</keyword>
<feature type="transmembrane region" description="Helical" evidence="11">
    <location>
        <begin position="130"/>
        <end position="150"/>
    </location>
</feature>
<dbReference type="AlphaFoldDB" id="A0AA35SUL0"/>
<dbReference type="CDD" id="cd00400">
    <property type="entry name" value="Voltage_gated_ClC"/>
    <property type="match status" value="1"/>
</dbReference>
<dbReference type="Proteomes" id="UP001174909">
    <property type="component" value="Unassembled WGS sequence"/>
</dbReference>
<evidence type="ECO:0000256" key="1">
    <source>
        <dbReference type="ARBA" id="ARBA00004141"/>
    </source>
</evidence>
<dbReference type="InterPro" id="IPR000644">
    <property type="entry name" value="CBS_dom"/>
</dbReference>
<evidence type="ECO:0000256" key="10">
    <source>
        <dbReference type="PROSITE-ProRule" id="PRU00703"/>
    </source>
</evidence>
<sequence length="411" mass="45243">MVRRQAEELGGVWRCRGNRRYLQCANNAPIAGVIFALEVILGDFSTTSLSTVVIASVTANQIARIIHGNLPAFAVTPYTLVSAWELPLYAVLGVVAAVVGVVFVRVLYFSEDVFDAWKFPEPLKPMAGDLLIGMIGFAYPQVLGVGHDAIEQALHNTMPLALMATLVVIKMIATTFVAERMFADSIYTLKLRRRGVRLSQGRDEDVMQTVRVSEVMDTQADSVVSTLSLPALAREFERTHHHSFPVLGPEGNLYGIVSIRDLERAMETEAIDQITAGDIATTRVVTVSPNDPVSLAIERMAPRDLSRLPVVDFGNPRRLLGLIRRGDIGRAYNVGVMRRVERQQRAEQLRQGAALKPHGQFTSLALEELEFIKSMTHGLEIEPCPQGNVIEPMGHTEPCQAARGVDRQSLP</sequence>
<dbReference type="SUPFAM" id="SSF54631">
    <property type="entry name" value="CBS-domain pair"/>
    <property type="match status" value="1"/>
</dbReference>
<dbReference type="SMART" id="SM00116">
    <property type="entry name" value="CBS"/>
    <property type="match status" value="2"/>
</dbReference>
<keyword evidence="6 11" id="KW-0472">Membrane</keyword>
<dbReference type="PANTHER" id="PTHR43427">
    <property type="entry name" value="CHLORIDE CHANNEL PROTEIN CLC-E"/>
    <property type="match status" value="1"/>
</dbReference>
<dbReference type="EMBL" id="CASHTH010002766">
    <property type="protein sequence ID" value="CAI8035001.1"/>
    <property type="molecule type" value="Genomic_DNA"/>
</dbReference>
<accession>A0AA35SUL0</accession>
<comment type="caution">
    <text evidence="13">The sequence shown here is derived from an EMBL/GenBank/DDBJ whole genome shotgun (WGS) entry which is preliminary data.</text>
</comment>
<keyword evidence="8" id="KW-0868">Chloride</keyword>
<name>A0AA35SUL0_GEOBA</name>
<keyword evidence="10" id="KW-0129">CBS domain</keyword>
<dbReference type="Gene3D" id="1.10.3080.10">
    <property type="entry name" value="Clc chloride channel"/>
    <property type="match status" value="1"/>
</dbReference>
<evidence type="ECO:0000313" key="13">
    <source>
        <dbReference type="EMBL" id="CAI8035001.1"/>
    </source>
</evidence>
<dbReference type="PANTHER" id="PTHR43427:SF6">
    <property type="entry name" value="CHLORIDE CHANNEL PROTEIN CLC-E"/>
    <property type="match status" value="1"/>
</dbReference>
<dbReference type="InterPro" id="IPR046342">
    <property type="entry name" value="CBS_dom_sf"/>
</dbReference>
<proteinExistence type="predicted"/>
<dbReference type="PROSITE" id="PS51371">
    <property type="entry name" value="CBS"/>
    <property type="match status" value="2"/>
</dbReference>
<dbReference type="Pfam" id="PF00571">
    <property type="entry name" value="CBS"/>
    <property type="match status" value="2"/>
</dbReference>
<evidence type="ECO:0000256" key="3">
    <source>
        <dbReference type="ARBA" id="ARBA00022692"/>
    </source>
</evidence>
<feature type="domain" description="CBS" evidence="12">
    <location>
        <begin position="280"/>
        <end position="340"/>
    </location>
</feature>
<keyword evidence="2" id="KW-0813">Transport</keyword>
<organism evidence="13 14">
    <name type="scientific">Geodia barretti</name>
    <name type="common">Barrett's horny sponge</name>
    <dbReference type="NCBI Taxonomy" id="519541"/>
    <lineage>
        <taxon>Eukaryota</taxon>
        <taxon>Metazoa</taxon>
        <taxon>Porifera</taxon>
        <taxon>Demospongiae</taxon>
        <taxon>Heteroscleromorpha</taxon>
        <taxon>Tetractinellida</taxon>
        <taxon>Astrophorina</taxon>
        <taxon>Geodiidae</taxon>
        <taxon>Geodia</taxon>
    </lineage>
</organism>
<dbReference type="InterPro" id="IPR050368">
    <property type="entry name" value="ClC-type_chloride_channel"/>
</dbReference>
<evidence type="ECO:0000256" key="9">
    <source>
        <dbReference type="ARBA" id="ARBA00023303"/>
    </source>
</evidence>
<evidence type="ECO:0000313" key="14">
    <source>
        <dbReference type="Proteomes" id="UP001174909"/>
    </source>
</evidence>
<dbReference type="InterPro" id="IPR014743">
    <property type="entry name" value="Cl-channel_core"/>
</dbReference>
<keyword evidence="14" id="KW-1185">Reference proteome</keyword>